<evidence type="ECO:0000256" key="2">
    <source>
        <dbReference type="ARBA" id="ARBA00022475"/>
    </source>
</evidence>
<keyword evidence="5 7" id="KW-0472">Membrane</keyword>
<feature type="region of interest" description="Disordered" evidence="6">
    <location>
        <begin position="1"/>
        <end position="63"/>
    </location>
</feature>
<dbReference type="Pfam" id="PF06271">
    <property type="entry name" value="RDD"/>
    <property type="match status" value="1"/>
</dbReference>
<feature type="transmembrane region" description="Helical" evidence="7">
    <location>
        <begin position="80"/>
        <end position="101"/>
    </location>
</feature>
<dbReference type="EMBL" id="BAAAKJ010000362">
    <property type="protein sequence ID" value="GAA1409389.1"/>
    <property type="molecule type" value="Genomic_DNA"/>
</dbReference>
<feature type="transmembrane region" description="Helical" evidence="7">
    <location>
        <begin position="149"/>
        <end position="172"/>
    </location>
</feature>
<evidence type="ECO:0000256" key="4">
    <source>
        <dbReference type="ARBA" id="ARBA00022989"/>
    </source>
</evidence>
<dbReference type="InterPro" id="IPR051791">
    <property type="entry name" value="Pra-immunoreactive"/>
</dbReference>
<dbReference type="PANTHER" id="PTHR36115">
    <property type="entry name" value="PROLINE-RICH ANTIGEN HOMOLOG-RELATED"/>
    <property type="match status" value="1"/>
</dbReference>
<evidence type="ECO:0000256" key="6">
    <source>
        <dbReference type="SAM" id="MobiDB-lite"/>
    </source>
</evidence>
<comment type="subcellular location">
    <subcellularLocation>
        <location evidence="1">Cell membrane</location>
        <topology evidence="1">Multi-pass membrane protein</topology>
    </subcellularLocation>
</comment>
<evidence type="ECO:0000256" key="7">
    <source>
        <dbReference type="SAM" id="Phobius"/>
    </source>
</evidence>
<evidence type="ECO:0000259" key="8">
    <source>
        <dbReference type="Pfam" id="PF06271"/>
    </source>
</evidence>
<evidence type="ECO:0000313" key="10">
    <source>
        <dbReference type="Proteomes" id="UP001499863"/>
    </source>
</evidence>
<gene>
    <name evidence="9" type="ORF">GCM10009639_59780</name>
</gene>
<protein>
    <submittedName>
        <fullName evidence="9">RDD family protein</fullName>
    </submittedName>
</protein>
<dbReference type="PANTHER" id="PTHR36115:SF4">
    <property type="entry name" value="MEMBRANE PROTEIN"/>
    <property type="match status" value="1"/>
</dbReference>
<feature type="domain" description="RDD" evidence="8">
    <location>
        <begin position="65"/>
        <end position="188"/>
    </location>
</feature>
<sequence>MSTNDPAGHGQNPYEGYKPYGQHPDPHGSGQEPHQQQPYVQPEGSWPHGHPRPGGDPLPGGRPLAPVGERVVARLIDAGVLLVPTVLLFAVFGASILYYVAASLLAFGYEAAMLLGQGGQTVGKKVMKLRVVDLGTGGRAAENPLLVRAALYALPNAVYCLGSLFALLNVLWPLWDKPFQQALHDKPARTVVVKES</sequence>
<keyword evidence="10" id="KW-1185">Reference proteome</keyword>
<evidence type="ECO:0000256" key="1">
    <source>
        <dbReference type="ARBA" id="ARBA00004651"/>
    </source>
</evidence>
<comment type="caution">
    <text evidence="9">The sequence shown here is derived from an EMBL/GenBank/DDBJ whole genome shotgun (WGS) entry which is preliminary data.</text>
</comment>
<organism evidence="9 10">
    <name type="scientific">Kitasatospora putterlickiae</name>
    <dbReference type="NCBI Taxonomy" id="221725"/>
    <lineage>
        <taxon>Bacteria</taxon>
        <taxon>Bacillati</taxon>
        <taxon>Actinomycetota</taxon>
        <taxon>Actinomycetes</taxon>
        <taxon>Kitasatosporales</taxon>
        <taxon>Streptomycetaceae</taxon>
        <taxon>Kitasatospora</taxon>
    </lineage>
</organism>
<keyword evidence="3 7" id="KW-0812">Transmembrane</keyword>
<dbReference type="InterPro" id="IPR010432">
    <property type="entry name" value="RDD"/>
</dbReference>
<evidence type="ECO:0000313" key="9">
    <source>
        <dbReference type="EMBL" id="GAA1409389.1"/>
    </source>
</evidence>
<dbReference type="Proteomes" id="UP001499863">
    <property type="component" value="Unassembled WGS sequence"/>
</dbReference>
<keyword evidence="4 7" id="KW-1133">Transmembrane helix</keyword>
<reference evidence="9 10" key="1">
    <citation type="journal article" date="2019" name="Int. J. Syst. Evol. Microbiol.">
        <title>The Global Catalogue of Microorganisms (GCM) 10K type strain sequencing project: providing services to taxonomists for standard genome sequencing and annotation.</title>
        <authorList>
            <consortium name="The Broad Institute Genomics Platform"/>
            <consortium name="The Broad Institute Genome Sequencing Center for Infectious Disease"/>
            <person name="Wu L."/>
            <person name="Ma J."/>
        </authorList>
    </citation>
    <scope>NUCLEOTIDE SEQUENCE [LARGE SCALE GENOMIC DNA]</scope>
    <source>
        <strain evidence="9 10">JCM 12393</strain>
    </source>
</reference>
<accession>A0ABN1YH83</accession>
<evidence type="ECO:0000256" key="5">
    <source>
        <dbReference type="ARBA" id="ARBA00023136"/>
    </source>
</evidence>
<dbReference type="RefSeq" id="WP_344343147.1">
    <property type="nucleotide sequence ID" value="NZ_BAAAKJ010000362.1"/>
</dbReference>
<evidence type="ECO:0000256" key="3">
    <source>
        <dbReference type="ARBA" id="ARBA00022692"/>
    </source>
</evidence>
<name>A0ABN1YH83_9ACTN</name>
<proteinExistence type="predicted"/>
<keyword evidence="2" id="KW-1003">Cell membrane</keyword>